<evidence type="ECO:0000256" key="6">
    <source>
        <dbReference type="SAM" id="MobiDB-lite"/>
    </source>
</evidence>
<dbReference type="Gene3D" id="1.10.8.60">
    <property type="match status" value="1"/>
</dbReference>
<reference evidence="9" key="1">
    <citation type="submission" date="2017-04" db="EMBL/GenBank/DDBJ databases">
        <title>Population genomics of picophytoplankton unveils novel chromosome hypervariability.</title>
        <authorList>
            <consortium name="DOE Joint Genome Institute"/>
            <person name="Blanc-Mathieu R."/>
            <person name="Krasovec M."/>
            <person name="Hebrard M."/>
            <person name="Yau S."/>
            <person name="Desgranges E."/>
            <person name="Martin J."/>
            <person name="Schackwitz W."/>
            <person name="Kuo A."/>
            <person name="Salin G."/>
            <person name="Donnadieu C."/>
            <person name="Desdevises Y."/>
            <person name="Sanchez-Ferandin S."/>
            <person name="Moreau H."/>
            <person name="Rivals E."/>
            <person name="Grigoriev I.V."/>
            <person name="Grimsley N."/>
            <person name="Eyre-Walker A."/>
            <person name="Piganeau G."/>
        </authorList>
    </citation>
    <scope>NUCLEOTIDE SEQUENCE [LARGE SCALE GENOMIC DNA]</scope>
    <source>
        <strain evidence="9">RCC 1115</strain>
    </source>
</reference>
<dbReference type="InterPro" id="IPR004491">
    <property type="entry name" value="HslU"/>
</dbReference>
<dbReference type="Gene3D" id="2.130.10.10">
    <property type="entry name" value="YVTN repeat-like/Quinoprotein amine dehydrogenase"/>
    <property type="match status" value="1"/>
</dbReference>
<dbReference type="GO" id="GO:0009376">
    <property type="term" value="C:HslUV protease complex"/>
    <property type="evidence" value="ECO:0007669"/>
    <property type="project" value="InterPro"/>
</dbReference>
<protein>
    <submittedName>
        <fullName evidence="9">P-loop containing nucleoside triphosphate hydrolase protein</fullName>
    </submittedName>
</protein>
<dbReference type="GO" id="GO:0051603">
    <property type="term" value="P:proteolysis involved in protein catabolic process"/>
    <property type="evidence" value="ECO:0007669"/>
    <property type="project" value="TreeGrafter"/>
</dbReference>
<feature type="region of interest" description="Disordered" evidence="6">
    <location>
        <begin position="469"/>
        <end position="536"/>
    </location>
</feature>
<dbReference type="PROSITE" id="PS50082">
    <property type="entry name" value="WD_REPEATS_2"/>
    <property type="match status" value="1"/>
</dbReference>
<evidence type="ECO:0000259" key="8">
    <source>
        <dbReference type="SMART" id="SM01086"/>
    </source>
</evidence>
<dbReference type="Gene3D" id="3.40.50.300">
    <property type="entry name" value="P-loop containing nucleotide triphosphate hydrolases"/>
    <property type="match status" value="2"/>
</dbReference>
<dbReference type="PANTHER" id="PTHR48102">
    <property type="entry name" value="ATP-DEPENDENT CLP PROTEASE ATP-BINDING SUBUNIT CLPX-LIKE, MITOCHONDRIAL-RELATED"/>
    <property type="match status" value="1"/>
</dbReference>
<dbReference type="SUPFAM" id="SSF52540">
    <property type="entry name" value="P-loop containing nucleoside triphosphate hydrolases"/>
    <property type="match status" value="1"/>
</dbReference>
<feature type="domain" description="AAA+ ATPase" evidence="7">
    <location>
        <begin position="576"/>
        <end position="855"/>
    </location>
</feature>
<feature type="domain" description="Clp ATPase C-terminal" evidence="8">
    <location>
        <begin position="854"/>
        <end position="947"/>
    </location>
</feature>
<dbReference type="Pfam" id="PF10431">
    <property type="entry name" value="ClpB_D2-small"/>
    <property type="match status" value="1"/>
</dbReference>
<dbReference type="Proteomes" id="UP000195557">
    <property type="component" value="Unassembled WGS sequence"/>
</dbReference>
<dbReference type="PANTHER" id="PTHR48102:SF3">
    <property type="entry name" value="ATP-DEPENDENT PROTEASE ATPASE SUBUNIT HSLU"/>
    <property type="match status" value="1"/>
</dbReference>
<feature type="compositionally biased region" description="Basic residues" evidence="6">
    <location>
        <begin position="510"/>
        <end position="533"/>
    </location>
</feature>
<dbReference type="SMART" id="SM00382">
    <property type="entry name" value="AAA"/>
    <property type="match status" value="1"/>
</dbReference>
<organism evidence="9">
    <name type="scientific">Ostreococcus tauri</name>
    <name type="common">Marine green alga</name>
    <dbReference type="NCBI Taxonomy" id="70448"/>
    <lineage>
        <taxon>Eukaryota</taxon>
        <taxon>Viridiplantae</taxon>
        <taxon>Chlorophyta</taxon>
        <taxon>Mamiellophyceae</taxon>
        <taxon>Mamiellales</taxon>
        <taxon>Bathycoccaceae</taxon>
        <taxon>Ostreococcus</taxon>
    </lineage>
</organism>
<keyword evidence="9" id="KW-0378">Hydrolase</keyword>
<evidence type="ECO:0000256" key="1">
    <source>
        <dbReference type="ARBA" id="ARBA00009771"/>
    </source>
</evidence>
<sequence length="972" mass="106903">MLRLLASDEIGYVRALERGRRRRSRDEDDDEDAAAAALDANDDDEELTLVGKYGALDRARACVRVRTVVRSNAGEASASRAVTCARRGGVVEFMDAASGTRARAGFAVTLKDGATLIDAYGWCDSIESEVTKAVTVDDGGNVRSHAWEASRGEGGTWTETGAFKAMENAVSSDYDAHLGSLVVGGRGRGCDVMIYDVAHGTRTFKAGYPPANWLGYTAPPWVSASCFAATSECKRFFVGTGEHRFRHYDTRASDTAVLDLDLGKGVITCVASSLDGREAYVANARGAFEIVDLRIGKTRGKFKGNSGSIRGIAVSDDGAHVACAGLDQYVRVYDAKSRKCVASAYAKQPLTSIVFDSYTPAMEAKKAKAAKKKSKKSSSRELDRRAEEEEEILLRYARARRASRLAFFNNPKSLPRLAANRSSSVSRRSFIAHVSDFASCRAMSPHSTTLSPNKTHNFQSLLLNRCFANGFPPRPTRTSSPASKPLTRGSSTSVGSIARASPPRVDFFARRSRARGRRTRRRPRARGRRRAHRDRADADALDARAGWGLAKRACAVALRNRWRRHRIESPMREEIAPKNILMIGPTGCGKTEIARRLAKITDSPFVKVEATKFTEVGFHGRDVDQIIRDLVDNGIALTKQKMRAKFEKYVEELIENKILDFICGEGANDETREAFRSLYRDGTLDDRMIEVDLPDNAGQGMKIDPSGGPIPIHELVIKVDKLFGNRKSTTKRKMTVAECKPLIEEMEFDNLLSAETIAKEAITSVENDGIVFIDEIDKIVSSSDYRHGADASSEGVQRDLLPIIEGSVVSTKHGNVNTDHILFVCSGAFHSAKPSDMLAELQGRLPIRVELKGLSEHDLYRILTEPEMNMIAQQKALMKTEGIDLVFTNEAIEHIAKLAHKVNKTVENIGARRLHTVLERIVEELSFSAPEKYTKFIADGGAGELVVTIDVKDVDEALGSMLKKDDLSRFVL</sequence>
<keyword evidence="2" id="KW-0547">Nucleotide-binding</keyword>
<dbReference type="NCBIfam" id="TIGR00390">
    <property type="entry name" value="hslU"/>
    <property type="match status" value="1"/>
</dbReference>
<dbReference type="eggNOG" id="KOG0745">
    <property type="taxonomic scope" value="Eukaryota"/>
</dbReference>
<dbReference type="InterPro" id="IPR003593">
    <property type="entry name" value="AAA+_ATPase"/>
</dbReference>
<dbReference type="InterPro" id="IPR001680">
    <property type="entry name" value="WD40_rpt"/>
</dbReference>
<dbReference type="AlphaFoldDB" id="A0A1Y5IA50"/>
<dbReference type="InterPro" id="IPR011047">
    <property type="entry name" value="Quinoprotein_ADH-like_sf"/>
</dbReference>
<dbReference type="EMBL" id="KZ155784">
    <property type="protein sequence ID" value="OUS46396.1"/>
    <property type="molecule type" value="Genomic_DNA"/>
</dbReference>
<dbReference type="InterPro" id="IPR019489">
    <property type="entry name" value="Clp_ATPase_C"/>
</dbReference>
<keyword evidence="4" id="KW-0143">Chaperone</keyword>
<evidence type="ECO:0000256" key="5">
    <source>
        <dbReference type="PROSITE-ProRule" id="PRU00221"/>
    </source>
</evidence>
<evidence type="ECO:0000256" key="4">
    <source>
        <dbReference type="ARBA" id="ARBA00023186"/>
    </source>
</evidence>
<evidence type="ECO:0000313" key="9">
    <source>
        <dbReference type="EMBL" id="OUS46396.1"/>
    </source>
</evidence>
<gene>
    <name evidence="9" type="ORF">BE221DRAFT_75107</name>
</gene>
<dbReference type="SMART" id="SM01086">
    <property type="entry name" value="ClpB_D2-small"/>
    <property type="match status" value="1"/>
</dbReference>
<keyword evidence="3" id="KW-0067">ATP-binding</keyword>
<comment type="similarity">
    <text evidence="1">Belongs to the ClpX chaperone family. HslU subfamily.</text>
</comment>
<dbReference type="GO" id="GO:0005524">
    <property type="term" value="F:ATP binding"/>
    <property type="evidence" value="ECO:0007669"/>
    <property type="project" value="UniProtKB-KW"/>
</dbReference>
<proteinExistence type="inferred from homology"/>
<keyword evidence="5" id="KW-0853">WD repeat</keyword>
<dbReference type="Pfam" id="PF07724">
    <property type="entry name" value="AAA_2"/>
    <property type="match status" value="1"/>
</dbReference>
<dbReference type="InterPro" id="IPR015943">
    <property type="entry name" value="WD40/YVTN_repeat-like_dom_sf"/>
</dbReference>
<accession>A0A1Y5IA50</accession>
<dbReference type="GO" id="GO:0016887">
    <property type="term" value="F:ATP hydrolysis activity"/>
    <property type="evidence" value="ECO:0007669"/>
    <property type="project" value="InterPro"/>
</dbReference>
<name>A0A1Y5IA50_OSTTA</name>
<dbReference type="InterPro" id="IPR003959">
    <property type="entry name" value="ATPase_AAA_core"/>
</dbReference>
<dbReference type="GO" id="GO:0008233">
    <property type="term" value="F:peptidase activity"/>
    <property type="evidence" value="ECO:0007669"/>
    <property type="project" value="InterPro"/>
</dbReference>
<feature type="repeat" description="WD" evidence="5">
    <location>
        <begin position="302"/>
        <end position="343"/>
    </location>
</feature>
<evidence type="ECO:0000259" key="7">
    <source>
        <dbReference type="SMART" id="SM00382"/>
    </source>
</evidence>
<dbReference type="InterPro" id="IPR027417">
    <property type="entry name" value="P-loop_NTPase"/>
</dbReference>
<dbReference type="Pfam" id="PF00004">
    <property type="entry name" value="AAA"/>
    <property type="match status" value="1"/>
</dbReference>
<dbReference type="SMART" id="SM00320">
    <property type="entry name" value="WD40"/>
    <property type="match status" value="1"/>
</dbReference>
<evidence type="ECO:0000256" key="2">
    <source>
        <dbReference type="ARBA" id="ARBA00022741"/>
    </source>
</evidence>
<dbReference type="Gene3D" id="1.10.8.10">
    <property type="entry name" value="DNA helicase RuvA subunit, C-terminal domain"/>
    <property type="match status" value="2"/>
</dbReference>
<dbReference type="SUPFAM" id="SSF50998">
    <property type="entry name" value="Quinoprotein alcohol dehydrogenase-like"/>
    <property type="match status" value="1"/>
</dbReference>
<dbReference type="NCBIfam" id="NF003544">
    <property type="entry name" value="PRK05201.1"/>
    <property type="match status" value="1"/>
</dbReference>
<dbReference type="InterPro" id="IPR050052">
    <property type="entry name" value="ATP-dep_Clp_protease_ClpX"/>
</dbReference>
<evidence type="ECO:0000256" key="3">
    <source>
        <dbReference type="ARBA" id="ARBA00022840"/>
    </source>
</evidence>